<gene>
    <name evidence="1" type="ORF">DXX94_06980</name>
</gene>
<comment type="caution">
    <text evidence="1">The sequence shown here is derived from an EMBL/GenBank/DDBJ whole genome shotgun (WGS) entry which is preliminary data.</text>
</comment>
<proteinExistence type="predicted"/>
<dbReference type="AlphaFoldDB" id="A0A3E0U7D8"/>
<evidence type="ECO:0000313" key="1">
    <source>
        <dbReference type="EMBL" id="REL32644.1"/>
    </source>
</evidence>
<dbReference type="EMBL" id="QUOT01000001">
    <property type="protein sequence ID" value="REL32644.1"/>
    <property type="molecule type" value="Genomic_DNA"/>
</dbReference>
<reference evidence="2" key="1">
    <citation type="submission" date="2018-08" db="EMBL/GenBank/DDBJ databases">
        <title>Thalassotalea euphylliae genome.</title>
        <authorList>
            <person name="Summers S."/>
            <person name="Rice S.A."/>
            <person name="Freckelton M.L."/>
            <person name="Nedved B.T."/>
            <person name="Hadfield M.G."/>
        </authorList>
    </citation>
    <scope>NUCLEOTIDE SEQUENCE [LARGE SCALE GENOMIC DNA]</scope>
    <source>
        <strain evidence="2">H3</strain>
    </source>
</reference>
<keyword evidence="2" id="KW-1185">Reference proteome</keyword>
<protein>
    <submittedName>
        <fullName evidence="1">Uncharacterized protein</fullName>
    </submittedName>
</protein>
<accession>A0A3E0U7D8</accession>
<organism evidence="1 2">
    <name type="scientific">Thalassotalea euphylliae</name>
    <dbReference type="NCBI Taxonomy" id="1655234"/>
    <lineage>
        <taxon>Bacteria</taxon>
        <taxon>Pseudomonadati</taxon>
        <taxon>Pseudomonadota</taxon>
        <taxon>Gammaproteobacteria</taxon>
        <taxon>Alteromonadales</taxon>
        <taxon>Colwelliaceae</taxon>
        <taxon>Thalassotalea</taxon>
    </lineage>
</organism>
<dbReference type="Proteomes" id="UP000256899">
    <property type="component" value="Unassembled WGS sequence"/>
</dbReference>
<evidence type="ECO:0000313" key="2">
    <source>
        <dbReference type="Proteomes" id="UP000256899"/>
    </source>
</evidence>
<name>A0A3E0U7D8_9GAMM</name>
<sequence>MTQSLLWQESQQSNEFAELCSALYEREVTLLARVEVAQIETLQRRLQSLPYYVQKAAHAMVNAQTPMTLDSQNATWSSKQSRNLPQVGQELDAIAHWYLNQELPLGLVVPVEVGERLVLDCIDRLDKVQGRVRTNGHGWFALKQEQQGKQKQQEHQHANLHNKAKLLKPTKKIMMASCAGHVWQNNKPCRPIIPTLRELLLSCSINWKNLKKPPSVDNH</sequence>